<reference evidence="1 2" key="1">
    <citation type="submission" date="2024-09" db="EMBL/GenBank/DDBJ databases">
        <authorList>
            <person name="Lee S.D."/>
        </authorList>
    </citation>
    <scope>NUCLEOTIDE SEQUENCE [LARGE SCALE GENOMIC DNA]</scope>
    <source>
        <strain evidence="1 2">N1-5</strain>
    </source>
</reference>
<proteinExistence type="predicted"/>
<dbReference type="RefSeq" id="WP_030250736.1">
    <property type="nucleotide sequence ID" value="NZ_JBHEZZ010000001.1"/>
</dbReference>
<evidence type="ECO:0000313" key="1">
    <source>
        <dbReference type="EMBL" id="MFC1400048.1"/>
    </source>
</evidence>
<name>A0ABV6UF27_9ACTN</name>
<organism evidence="1 2">
    <name type="scientific">Streptacidiphilus cavernicola</name>
    <dbReference type="NCBI Taxonomy" id="3342716"/>
    <lineage>
        <taxon>Bacteria</taxon>
        <taxon>Bacillati</taxon>
        <taxon>Actinomycetota</taxon>
        <taxon>Actinomycetes</taxon>
        <taxon>Kitasatosporales</taxon>
        <taxon>Streptomycetaceae</taxon>
        <taxon>Streptacidiphilus</taxon>
    </lineage>
</organism>
<sequence length="189" mass="20199">MSEYLVEDGTADRTAAVEAQLLRVFLATPSLRLTGPADGVFPLALRARVTALREALLNSGVRVFSSHHDQSWVARGAAESPRVPSTHRAVMAADVVVACIGSPLSSGVALELGWASAMRKPIILLVDRAVEHNPLVESLEEVCPVFPLAYDNSWSATALQQILVTALDWADHTIWPSADEMGATSTVTS</sequence>
<dbReference type="Pfam" id="PF05014">
    <property type="entry name" value="Nuc_deoxyrib_tr"/>
    <property type="match status" value="1"/>
</dbReference>
<dbReference type="EMBL" id="JBHEZZ010000001">
    <property type="protein sequence ID" value="MFC1400048.1"/>
    <property type="molecule type" value="Genomic_DNA"/>
</dbReference>
<keyword evidence="2" id="KW-1185">Reference proteome</keyword>
<gene>
    <name evidence="1" type="ORF">ACEZDJ_01950</name>
</gene>
<comment type="caution">
    <text evidence="1">The sequence shown here is derived from an EMBL/GenBank/DDBJ whole genome shotgun (WGS) entry which is preliminary data.</text>
</comment>
<accession>A0ABV6UF27</accession>
<dbReference type="Gene3D" id="3.40.50.450">
    <property type="match status" value="1"/>
</dbReference>
<protein>
    <submittedName>
        <fullName evidence="1">Nucleoside 2-deoxyribosyltransferase</fullName>
    </submittedName>
</protein>
<dbReference type="SUPFAM" id="SSF52309">
    <property type="entry name" value="N-(deoxy)ribosyltransferase-like"/>
    <property type="match status" value="1"/>
</dbReference>
<dbReference type="Proteomes" id="UP001592528">
    <property type="component" value="Unassembled WGS sequence"/>
</dbReference>
<evidence type="ECO:0000313" key="2">
    <source>
        <dbReference type="Proteomes" id="UP001592528"/>
    </source>
</evidence>
<dbReference type="InterPro" id="IPR007710">
    <property type="entry name" value="Nucleoside_deoxyribTrfase"/>
</dbReference>